<evidence type="ECO:0000256" key="1">
    <source>
        <dbReference type="ARBA" id="ARBA00009235"/>
    </source>
</evidence>
<dbReference type="InterPro" id="IPR017552">
    <property type="entry name" value="PHI/rmpB"/>
</dbReference>
<evidence type="ECO:0000259" key="2">
    <source>
        <dbReference type="PROSITE" id="PS51464"/>
    </source>
</evidence>
<dbReference type="CDD" id="cd05005">
    <property type="entry name" value="SIS_PHI"/>
    <property type="match status" value="1"/>
</dbReference>
<dbReference type="Proteomes" id="UP001627284">
    <property type="component" value="Unassembled WGS sequence"/>
</dbReference>
<name>A0ABD2SDX0_9SOLN</name>
<dbReference type="InterPro" id="IPR046348">
    <property type="entry name" value="SIS_dom_sf"/>
</dbReference>
<reference evidence="3 4" key="1">
    <citation type="submission" date="2024-05" db="EMBL/GenBank/DDBJ databases">
        <title>De novo assembly of an allotetraploid wild potato.</title>
        <authorList>
            <person name="Hosaka A.J."/>
        </authorList>
    </citation>
    <scope>NUCLEOTIDE SEQUENCE [LARGE SCALE GENOMIC DNA]</scope>
    <source>
        <tissue evidence="3">Young leaves</tissue>
    </source>
</reference>
<dbReference type="EMBL" id="JBJKTR010000015">
    <property type="protein sequence ID" value="KAL3342060.1"/>
    <property type="molecule type" value="Genomic_DNA"/>
</dbReference>
<accession>A0ABD2SDX0</accession>
<dbReference type="SUPFAM" id="SSF53697">
    <property type="entry name" value="SIS domain"/>
    <property type="match status" value="1"/>
</dbReference>
<keyword evidence="4" id="KW-1185">Reference proteome</keyword>
<evidence type="ECO:0000313" key="4">
    <source>
        <dbReference type="Proteomes" id="UP001627284"/>
    </source>
</evidence>
<dbReference type="InterPro" id="IPR001347">
    <property type="entry name" value="SIS_dom"/>
</dbReference>
<dbReference type="PROSITE" id="PS51464">
    <property type="entry name" value="SIS"/>
    <property type="match status" value="1"/>
</dbReference>
<evidence type="ECO:0000313" key="3">
    <source>
        <dbReference type="EMBL" id="KAL3342060.1"/>
    </source>
</evidence>
<feature type="domain" description="SIS" evidence="2">
    <location>
        <begin position="37"/>
        <end position="189"/>
    </location>
</feature>
<protein>
    <recommendedName>
        <fullName evidence="2">SIS domain-containing protein</fullName>
    </recommendedName>
</protein>
<dbReference type="PANTHER" id="PTHR43443:SF1">
    <property type="entry name" value="3-HEXULOSE-6-PHOSPHATE ISOMERASE"/>
    <property type="match status" value="1"/>
</dbReference>
<dbReference type="Gene3D" id="3.40.50.10490">
    <property type="entry name" value="Glucose-6-phosphate isomerase like protein, domain 1"/>
    <property type="match status" value="1"/>
</dbReference>
<dbReference type="PANTHER" id="PTHR43443">
    <property type="entry name" value="3-HEXULOSE-6-PHOSPHATE ISOMERASE"/>
    <property type="match status" value="1"/>
</dbReference>
<dbReference type="AlphaFoldDB" id="A0ABD2SDX0"/>
<sequence length="206" mass="21731">MAESNPTESALLASKICNQISSVFSTKSPNPAALDVLVQEIADAANRNGRVFLYGVGREGLMLKALSMRLFHLGLSAHCVFDMNTPPIGPSDLLISSAGPGGFSTVDAISGVAKSSGARVLLVTAQPDSGSSMKYASAVAYIPAQTMADDNAGDGEKERPLLPMGSVYEGAMFVLFEMVVFKLGEILKQSPEAVRARHTNLENDTH</sequence>
<comment type="caution">
    <text evidence="3">The sequence shown here is derived from an EMBL/GenBank/DDBJ whole genome shotgun (WGS) entry which is preliminary data.</text>
</comment>
<organism evidence="3 4">
    <name type="scientific">Solanum stoloniferum</name>
    <dbReference type="NCBI Taxonomy" id="62892"/>
    <lineage>
        <taxon>Eukaryota</taxon>
        <taxon>Viridiplantae</taxon>
        <taxon>Streptophyta</taxon>
        <taxon>Embryophyta</taxon>
        <taxon>Tracheophyta</taxon>
        <taxon>Spermatophyta</taxon>
        <taxon>Magnoliopsida</taxon>
        <taxon>eudicotyledons</taxon>
        <taxon>Gunneridae</taxon>
        <taxon>Pentapetalae</taxon>
        <taxon>asterids</taxon>
        <taxon>lamiids</taxon>
        <taxon>Solanales</taxon>
        <taxon>Solanaceae</taxon>
        <taxon>Solanoideae</taxon>
        <taxon>Solaneae</taxon>
        <taxon>Solanum</taxon>
    </lineage>
</organism>
<proteinExistence type="inferred from homology"/>
<comment type="similarity">
    <text evidence="1">Belongs to the SIS family. PHI subfamily.</text>
</comment>
<gene>
    <name evidence="3" type="ORF">AABB24_026200</name>
</gene>